<dbReference type="NCBIfam" id="TIGR00877">
    <property type="entry name" value="purD"/>
    <property type="match status" value="1"/>
</dbReference>
<dbReference type="GO" id="GO:0004637">
    <property type="term" value="F:phosphoribosylamine-glycine ligase activity"/>
    <property type="evidence" value="ECO:0007669"/>
    <property type="project" value="UniProtKB-UniRule"/>
</dbReference>
<dbReference type="Pfam" id="PF02843">
    <property type="entry name" value="GARS_C"/>
    <property type="match status" value="1"/>
</dbReference>
<keyword evidence="5 10" id="KW-0658">Purine biosynthesis</keyword>
<dbReference type="SUPFAM" id="SSF56059">
    <property type="entry name" value="Glutathione synthetase ATP-binding domain-like"/>
    <property type="match status" value="1"/>
</dbReference>
<dbReference type="InterPro" id="IPR020561">
    <property type="entry name" value="PRibGlycinamid_synth_ATP-grasp"/>
</dbReference>
<evidence type="ECO:0000256" key="7">
    <source>
        <dbReference type="ARBA" id="ARBA00038345"/>
    </source>
</evidence>
<dbReference type="HAMAP" id="MF_00138">
    <property type="entry name" value="GARS"/>
    <property type="match status" value="1"/>
</dbReference>
<name>E4RX99_LEAB4</name>
<dbReference type="InterPro" id="IPR020562">
    <property type="entry name" value="PRibGlycinamide_synth_N"/>
</dbReference>
<dbReference type="Gene3D" id="3.40.50.20">
    <property type="match status" value="1"/>
</dbReference>
<dbReference type="PROSITE" id="PS50975">
    <property type="entry name" value="ATP_GRASP"/>
    <property type="match status" value="1"/>
</dbReference>
<dbReference type="PANTHER" id="PTHR43472:SF1">
    <property type="entry name" value="PHOSPHORIBOSYLAMINE--GLYCINE LIGASE, CHLOROPLASTIC"/>
    <property type="match status" value="1"/>
</dbReference>
<dbReference type="SMART" id="SM01209">
    <property type="entry name" value="GARS_A"/>
    <property type="match status" value="1"/>
</dbReference>
<evidence type="ECO:0000256" key="3">
    <source>
        <dbReference type="ARBA" id="ARBA00022598"/>
    </source>
</evidence>
<dbReference type="GO" id="GO:0005524">
    <property type="term" value="F:ATP binding"/>
    <property type="evidence" value="ECO:0007669"/>
    <property type="project" value="UniProtKB-UniRule"/>
</dbReference>
<dbReference type="eggNOG" id="COG0151">
    <property type="taxonomic scope" value="Bacteria"/>
</dbReference>
<dbReference type="AlphaFoldDB" id="E4RX99"/>
<comment type="pathway">
    <text evidence="1 10">Purine metabolism; IMP biosynthesis via de novo pathway; N(1)-(5-phospho-D-ribosyl)glycinamide from 5-phospho-alpha-D-ribose 1-diphosphate: step 2/2.</text>
</comment>
<dbReference type="InterPro" id="IPR000115">
    <property type="entry name" value="PRibGlycinamide_synth"/>
</dbReference>
<organism evidence="13 14">
    <name type="scientific">Leadbetterella byssophila (strain DSM 17132 / JCM 16389 / KACC 11308 / NBRC 106382 / 4M15)</name>
    <dbReference type="NCBI Taxonomy" id="649349"/>
    <lineage>
        <taxon>Bacteria</taxon>
        <taxon>Pseudomonadati</taxon>
        <taxon>Bacteroidota</taxon>
        <taxon>Cytophagia</taxon>
        <taxon>Cytophagales</taxon>
        <taxon>Leadbetterellaceae</taxon>
        <taxon>Leadbetterella</taxon>
    </lineage>
</organism>
<dbReference type="PANTHER" id="PTHR43472">
    <property type="entry name" value="PHOSPHORIBOSYLAMINE--GLYCINE LIGASE"/>
    <property type="match status" value="1"/>
</dbReference>
<keyword evidence="3 10" id="KW-0436">Ligase</keyword>
<accession>E4RX99</accession>
<keyword evidence="4 11" id="KW-0547">Nucleotide-binding</keyword>
<keyword evidence="6 11" id="KW-0067">ATP-binding</keyword>
<evidence type="ECO:0000313" key="14">
    <source>
        <dbReference type="Proteomes" id="UP000007435"/>
    </source>
</evidence>
<comment type="catalytic activity">
    <reaction evidence="10">
        <text>5-phospho-beta-D-ribosylamine + glycine + ATP = N(1)-(5-phospho-beta-D-ribosyl)glycinamide + ADP + phosphate + H(+)</text>
        <dbReference type="Rhea" id="RHEA:17453"/>
        <dbReference type="ChEBI" id="CHEBI:15378"/>
        <dbReference type="ChEBI" id="CHEBI:30616"/>
        <dbReference type="ChEBI" id="CHEBI:43474"/>
        <dbReference type="ChEBI" id="CHEBI:57305"/>
        <dbReference type="ChEBI" id="CHEBI:58681"/>
        <dbReference type="ChEBI" id="CHEBI:143788"/>
        <dbReference type="ChEBI" id="CHEBI:456216"/>
        <dbReference type="EC" id="6.3.4.13"/>
    </reaction>
</comment>
<dbReference type="SMART" id="SM01210">
    <property type="entry name" value="GARS_C"/>
    <property type="match status" value="1"/>
</dbReference>
<evidence type="ECO:0000256" key="8">
    <source>
        <dbReference type="ARBA" id="ARBA00042242"/>
    </source>
</evidence>
<dbReference type="EC" id="6.3.4.13" evidence="2 10"/>
<evidence type="ECO:0000256" key="5">
    <source>
        <dbReference type="ARBA" id="ARBA00022755"/>
    </source>
</evidence>
<dbReference type="GO" id="GO:0009113">
    <property type="term" value="P:purine nucleobase biosynthetic process"/>
    <property type="evidence" value="ECO:0007669"/>
    <property type="project" value="InterPro"/>
</dbReference>
<evidence type="ECO:0000313" key="13">
    <source>
        <dbReference type="EMBL" id="ADQ19014.1"/>
    </source>
</evidence>
<proteinExistence type="inferred from homology"/>
<dbReference type="Gene3D" id="3.30.1490.20">
    <property type="entry name" value="ATP-grasp fold, A domain"/>
    <property type="match status" value="1"/>
</dbReference>
<reference key="1">
    <citation type="submission" date="2010-11" db="EMBL/GenBank/DDBJ databases">
        <title>The complete genome of Leadbetterella byssophila DSM 17132.</title>
        <authorList>
            <consortium name="US DOE Joint Genome Institute (JGI-PGF)"/>
            <person name="Lucas S."/>
            <person name="Copeland A."/>
            <person name="Lapidus A."/>
            <person name="Glavina del Rio T."/>
            <person name="Dalin E."/>
            <person name="Tice H."/>
            <person name="Bruce D."/>
            <person name="Goodwin L."/>
            <person name="Pitluck S."/>
            <person name="Kyrpides N."/>
            <person name="Mavromatis K."/>
            <person name="Ivanova N."/>
            <person name="Teshima H."/>
            <person name="Brettin T."/>
            <person name="Detter J.C."/>
            <person name="Han C."/>
            <person name="Tapia R."/>
            <person name="Land M."/>
            <person name="Hauser L."/>
            <person name="Markowitz V."/>
            <person name="Cheng J.-F."/>
            <person name="Hugenholtz P."/>
            <person name="Woyke T."/>
            <person name="Wu D."/>
            <person name="Tindall B."/>
            <person name="Pomrenke H.G."/>
            <person name="Brambilla E."/>
            <person name="Klenk H.-P."/>
            <person name="Eisen J.A."/>
        </authorList>
    </citation>
    <scope>NUCLEOTIDE SEQUENCE [LARGE SCALE GENOMIC DNA]</scope>
    <source>
        <strain>DSM 17132</strain>
    </source>
</reference>
<keyword evidence="14" id="KW-1185">Reference proteome</keyword>
<evidence type="ECO:0000256" key="9">
    <source>
        <dbReference type="ARBA" id="ARBA00042864"/>
    </source>
</evidence>
<dbReference type="InterPro" id="IPR016185">
    <property type="entry name" value="PreATP-grasp_dom_sf"/>
</dbReference>
<dbReference type="InterPro" id="IPR011054">
    <property type="entry name" value="Rudment_hybrid_motif"/>
</dbReference>
<dbReference type="InterPro" id="IPR037123">
    <property type="entry name" value="PRibGlycinamide_synth_C_sf"/>
</dbReference>
<protein>
    <recommendedName>
        <fullName evidence="2 10">Phosphoribosylamine--glycine ligase</fullName>
        <ecNumber evidence="2 10">6.3.4.13</ecNumber>
    </recommendedName>
    <alternativeName>
        <fullName evidence="10">GARS</fullName>
    </alternativeName>
    <alternativeName>
        <fullName evidence="8 10">Glycinamide ribonucleotide synthetase</fullName>
    </alternativeName>
    <alternativeName>
        <fullName evidence="9 10">Phosphoribosylglycinamide synthetase</fullName>
    </alternativeName>
</protein>
<dbReference type="SUPFAM" id="SSF52440">
    <property type="entry name" value="PreATP-grasp domain"/>
    <property type="match status" value="1"/>
</dbReference>
<gene>
    <name evidence="10" type="primary">purD</name>
    <name evidence="13" type="ordered locus">Lbys_3363</name>
</gene>
<dbReference type="GO" id="GO:0046872">
    <property type="term" value="F:metal ion binding"/>
    <property type="evidence" value="ECO:0007669"/>
    <property type="project" value="InterPro"/>
</dbReference>
<dbReference type="RefSeq" id="WP_013410039.1">
    <property type="nucleotide sequence ID" value="NC_014655.1"/>
</dbReference>
<dbReference type="OrthoDB" id="9807240at2"/>
<sequence length="430" mass="46806">MNILVLGSGGREHALTWKLVQSPRCTQVFVAPGNAGTATIATNLPLDANNFEGIKKAVLENDIKLVVVGPEDPLVNGIVDFFKADKQLKRIPIIGPDAKGAQLEGSKDFSKEFMLKYGIPTAAAETFTPETLEKGLSYLANQKGPYVLKADGLAAGKGVIITEDLQEAQNTLRDMLEGGKFGKAGSKVLVEQHLKGIELSVFVLSDGKNYLILPEAKDYKRIGEGDTGLNTGGMGAVSPVPFADADFINKVEEQVVKPTLKGLQEEGIHYVGFLFIGLMNDNGQPQVIEYNVRMGDPETEVVMPRIKTDLVRMFMSAHKGTLDKIKLQVNPKYAVTTMVVAGGYPEDYKKGDLMEIPEADKDAIIFHAGTKPTEQGVVTNGGRVIALTAMGRTLASAVQKSQRMAKKIKFKNRYFRKDIGQDLMKYVNKS</sequence>
<evidence type="ECO:0000256" key="11">
    <source>
        <dbReference type="PROSITE-ProRule" id="PRU00409"/>
    </source>
</evidence>
<dbReference type="InterPro" id="IPR011761">
    <property type="entry name" value="ATP-grasp"/>
</dbReference>
<dbReference type="GO" id="GO:0006189">
    <property type="term" value="P:'de novo' IMP biosynthetic process"/>
    <property type="evidence" value="ECO:0007669"/>
    <property type="project" value="UniProtKB-UniRule"/>
</dbReference>
<dbReference type="UniPathway" id="UPA00074">
    <property type="reaction ID" value="UER00125"/>
</dbReference>
<dbReference type="Pfam" id="PF01071">
    <property type="entry name" value="GARS_A"/>
    <property type="match status" value="1"/>
</dbReference>
<evidence type="ECO:0000259" key="12">
    <source>
        <dbReference type="PROSITE" id="PS50975"/>
    </source>
</evidence>
<evidence type="ECO:0000256" key="4">
    <source>
        <dbReference type="ARBA" id="ARBA00022741"/>
    </source>
</evidence>
<feature type="domain" description="ATP-grasp" evidence="12">
    <location>
        <begin position="111"/>
        <end position="319"/>
    </location>
</feature>
<dbReference type="Proteomes" id="UP000007435">
    <property type="component" value="Chromosome"/>
</dbReference>
<dbReference type="Gene3D" id="3.90.600.10">
    <property type="entry name" value="Phosphoribosylglycinamide synthetase, C-terminal domain"/>
    <property type="match status" value="1"/>
</dbReference>
<evidence type="ECO:0000256" key="10">
    <source>
        <dbReference type="HAMAP-Rule" id="MF_00138"/>
    </source>
</evidence>
<dbReference type="KEGG" id="lby:Lbys_3363"/>
<evidence type="ECO:0000256" key="1">
    <source>
        <dbReference type="ARBA" id="ARBA00005174"/>
    </source>
</evidence>
<reference evidence="13 14" key="2">
    <citation type="journal article" date="2011" name="Stand. Genomic Sci.">
        <title>Complete genome sequence of Leadbetterella byssophila type strain (4M15).</title>
        <authorList>
            <person name="Abt B."/>
            <person name="Teshima H."/>
            <person name="Lucas S."/>
            <person name="Lapidus A."/>
            <person name="Del Rio T.G."/>
            <person name="Nolan M."/>
            <person name="Tice H."/>
            <person name="Cheng J.F."/>
            <person name="Pitluck S."/>
            <person name="Liolios K."/>
            <person name="Pagani I."/>
            <person name="Ivanova N."/>
            <person name="Mavromatis K."/>
            <person name="Pati A."/>
            <person name="Tapia R."/>
            <person name="Han C."/>
            <person name="Goodwin L."/>
            <person name="Chen A."/>
            <person name="Palaniappan K."/>
            <person name="Land M."/>
            <person name="Hauser L."/>
            <person name="Chang Y.J."/>
            <person name="Jeffries C.D."/>
            <person name="Rohde M."/>
            <person name="Goker M."/>
            <person name="Tindall B.J."/>
            <person name="Detter J.C."/>
            <person name="Woyke T."/>
            <person name="Bristow J."/>
            <person name="Eisen J.A."/>
            <person name="Markowitz V."/>
            <person name="Hugenholtz P."/>
            <person name="Klenk H.P."/>
            <person name="Kyrpides N.C."/>
        </authorList>
    </citation>
    <scope>NUCLEOTIDE SEQUENCE [LARGE SCALE GENOMIC DNA]</scope>
    <source>
        <strain evidence="14">DSM 17132 / JCM 16389 / KACC 11308 / NBRC 106382 / 4M15</strain>
    </source>
</reference>
<dbReference type="SUPFAM" id="SSF51246">
    <property type="entry name" value="Rudiment single hybrid motif"/>
    <property type="match status" value="1"/>
</dbReference>
<evidence type="ECO:0000256" key="2">
    <source>
        <dbReference type="ARBA" id="ARBA00013255"/>
    </source>
</evidence>
<dbReference type="Pfam" id="PF02844">
    <property type="entry name" value="GARS_N"/>
    <property type="match status" value="1"/>
</dbReference>
<dbReference type="STRING" id="649349.Lbys_3363"/>
<dbReference type="EMBL" id="CP002305">
    <property type="protein sequence ID" value="ADQ19014.1"/>
    <property type="molecule type" value="Genomic_DNA"/>
</dbReference>
<dbReference type="InterPro" id="IPR013815">
    <property type="entry name" value="ATP_grasp_subdomain_1"/>
</dbReference>
<dbReference type="Gene3D" id="3.30.470.20">
    <property type="entry name" value="ATP-grasp fold, B domain"/>
    <property type="match status" value="1"/>
</dbReference>
<dbReference type="InterPro" id="IPR020560">
    <property type="entry name" value="PRibGlycinamide_synth_C-dom"/>
</dbReference>
<dbReference type="HOGENOM" id="CLU_027420_3_0_10"/>
<evidence type="ECO:0000256" key="6">
    <source>
        <dbReference type="ARBA" id="ARBA00022840"/>
    </source>
</evidence>
<comment type="similarity">
    <text evidence="7 10">Belongs to the GARS family.</text>
</comment>